<feature type="region of interest" description="Disordered" evidence="1">
    <location>
        <begin position="32"/>
        <end position="57"/>
    </location>
</feature>
<evidence type="ECO:0000313" key="3">
    <source>
        <dbReference type="EMBL" id="UYM07352.1"/>
    </source>
</evidence>
<dbReference type="RefSeq" id="WP_271636322.1">
    <property type="nucleotide sequence ID" value="NZ_CP094970.1"/>
</dbReference>
<accession>A0AA46TLX7</accession>
<evidence type="ECO:0000256" key="1">
    <source>
        <dbReference type="SAM" id="MobiDB-lite"/>
    </source>
</evidence>
<gene>
    <name evidence="3" type="ORF">L0C25_09845</name>
</gene>
<dbReference type="KEGG" id="sgrg:L0C25_09845"/>
<protein>
    <submittedName>
        <fullName evidence="3">DUF6049 family protein</fullName>
    </submittedName>
</protein>
<dbReference type="Pfam" id="PF19516">
    <property type="entry name" value="DUF6049"/>
    <property type="match status" value="2"/>
</dbReference>
<keyword evidence="2" id="KW-1133">Transmembrane helix</keyword>
<evidence type="ECO:0000256" key="2">
    <source>
        <dbReference type="SAM" id="Phobius"/>
    </source>
</evidence>
<keyword evidence="4" id="KW-1185">Reference proteome</keyword>
<dbReference type="InterPro" id="IPR046112">
    <property type="entry name" value="DUF6049"/>
</dbReference>
<proteinExistence type="predicted"/>
<dbReference type="AlphaFoldDB" id="A0AA46TLX7"/>
<feature type="transmembrane region" description="Helical" evidence="2">
    <location>
        <begin position="705"/>
        <end position="726"/>
    </location>
</feature>
<feature type="region of interest" description="Disordered" evidence="1">
    <location>
        <begin position="278"/>
        <end position="306"/>
    </location>
</feature>
<dbReference type="Proteomes" id="UP001164390">
    <property type="component" value="Chromosome"/>
</dbReference>
<evidence type="ECO:0000313" key="4">
    <source>
        <dbReference type="Proteomes" id="UP001164390"/>
    </source>
</evidence>
<reference evidence="3" key="1">
    <citation type="submission" date="2022-01" db="EMBL/GenBank/DDBJ databases">
        <title>Nocardioidaceae gen. sp. A5X3R13.</title>
        <authorList>
            <person name="Lopez Marin M.A."/>
            <person name="Uhlik O."/>
        </authorList>
    </citation>
    <scope>NUCLEOTIDE SEQUENCE</scope>
    <source>
        <strain evidence="3">A5X3R13</strain>
    </source>
</reference>
<keyword evidence="2" id="KW-0812">Transmembrane</keyword>
<keyword evidence="2" id="KW-0472">Membrane</keyword>
<organism evidence="3 4">
    <name type="scientific">Solicola gregarius</name>
    <dbReference type="NCBI Taxonomy" id="2908642"/>
    <lineage>
        <taxon>Bacteria</taxon>
        <taxon>Bacillati</taxon>
        <taxon>Actinomycetota</taxon>
        <taxon>Actinomycetes</taxon>
        <taxon>Propionibacteriales</taxon>
        <taxon>Nocardioidaceae</taxon>
        <taxon>Solicola</taxon>
    </lineage>
</organism>
<feature type="compositionally biased region" description="Low complexity" evidence="1">
    <location>
        <begin position="32"/>
        <end position="53"/>
    </location>
</feature>
<dbReference type="EMBL" id="CP094970">
    <property type="protein sequence ID" value="UYM07352.1"/>
    <property type="molecule type" value="Genomic_DNA"/>
</dbReference>
<sequence>MTNGGTDFRRLVAAVSALLCLGALISGLSDVSTAATPTPRSTSAASAPASQARADGDEVDVTIRRTNSTYIEKREPIVVHATATNRSDHVWKNVKAYLVISPGPMTDADSVAATADGPADTYINERIFRPFRLISDVGRLGVGKSKRFRVRVPYKFLGLGSNPQEGVYQVAVEITGTDEEGLRDDNAIGRARTLMPYLNERTASDDPIEISMVWPFTTTIRRAPDGSYPDADDLIASVSRNGQLGRMLASARDAPARTITVLLDPALIEALSAIAQGTYGPPEADSQPSTLEPDDLPSGSLSPQQTAKNFLSGLRDLAQAQDVWMSPYAQPDLDALAQHPHAKQAAEVYQATENTSRNVLKRFGLDGRVAYTPPDGIAELDSLQWAQSNTDTSDPSRPGPAAILSPEMLNDWDDSGSPLISLDAGDSTIPTVVDDGAVMSGGPAPGRTDRAFQIRQRLASAATVRAIERTIDPDTSEDLAVVVGSDWDPGPRSNRIDIFDALDATWVKGVSPERELDQHAANWQGPVGVPSDESTEPVTDTLVDAAAQIVRDADDLASLVDAGESLRDYYGASAGMVVSQNWRADMPEADTYASEAVDGPESQLDKITIDGPGYVSLSGNSGRLPITIHNGLDVPIKVGVAIRAKGERLEIPDMEPKEVAAGQSPSFTIDADIGEVTNTAFMARLVTPNGRRFGEPAEFSVRSSVVGTAIWIGMGIAVVLVVIALARRIRRRRESPPADEAAP</sequence>
<name>A0AA46TLX7_9ACTN</name>